<proteinExistence type="predicted"/>
<accession>A0AAN9JTF2</accession>
<dbReference type="Gene3D" id="3.40.50.300">
    <property type="entry name" value="P-loop containing nucleotide triphosphate hydrolases"/>
    <property type="match status" value="1"/>
</dbReference>
<comment type="caution">
    <text evidence="1">The sequence shown here is derived from an EMBL/GenBank/DDBJ whole genome shotgun (WGS) entry which is preliminary data.</text>
</comment>
<gene>
    <name evidence="1" type="ORF">RJT34_14755</name>
</gene>
<evidence type="ECO:0000313" key="1">
    <source>
        <dbReference type="EMBL" id="KAK7303838.1"/>
    </source>
</evidence>
<dbReference type="Proteomes" id="UP001359559">
    <property type="component" value="Unassembled WGS sequence"/>
</dbReference>
<organism evidence="1 2">
    <name type="scientific">Clitoria ternatea</name>
    <name type="common">Butterfly pea</name>
    <dbReference type="NCBI Taxonomy" id="43366"/>
    <lineage>
        <taxon>Eukaryota</taxon>
        <taxon>Viridiplantae</taxon>
        <taxon>Streptophyta</taxon>
        <taxon>Embryophyta</taxon>
        <taxon>Tracheophyta</taxon>
        <taxon>Spermatophyta</taxon>
        <taxon>Magnoliopsida</taxon>
        <taxon>eudicotyledons</taxon>
        <taxon>Gunneridae</taxon>
        <taxon>Pentapetalae</taxon>
        <taxon>rosids</taxon>
        <taxon>fabids</taxon>
        <taxon>Fabales</taxon>
        <taxon>Fabaceae</taxon>
        <taxon>Papilionoideae</taxon>
        <taxon>50 kb inversion clade</taxon>
        <taxon>NPAAA clade</taxon>
        <taxon>indigoferoid/millettioid clade</taxon>
        <taxon>Phaseoleae</taxon>
        <taxon>Clitoria</taxon>
    </lineage>
</organism>
<protein>
    <submittedName>
        <fullName evidence="1">Uncharacterized protein</fullName>
    </submittedName>
</protein>
<reference evidence="1 2" key="1">
    <citation type="submission" date="2024-01" db="EMBL/GenBank/DDBJ databases">
        <title>The genomes of 5 underutilized Papilionoideae crops provide insights into root nodulation and disease resistance.</title>
        <authorList>
            <person name="Yuan L."/>
        </authorList>
    </citation>
    <scope>NUCLEOTIDE SEQUENCE [LARGE SCALE GENOMIC DNA]</scope>
    <source>
        <strain evidence="1">LY-2023</strain>
        <tissue evidence="1">Leaf</tissue>
    </source>
</reference>
<keyword evidence="2" id="KW-1185">Reference proteome</keyword>
<name>A0AAN9JTF2_CLITE</name>
<dbReference type="AlphaFoldDB" id="A0AAN9JTF2"/>
<evidence type="ECO:0000313" key="2">
    <source>
        <dbReference type="Proteomes" id="UP001359559"/>
    </source>
</evidence>
<dbReference type="InterPro" id="IPR027417">
    <property type="entry name" value="P-loop_NTPase"/>
</dbReference>
<dbReference type="EMBL" id="JAYKXN010000003">
    <property type="protein sequence ID" value="KAK7303838.1"/>
    <property type="molecule type" value="Genomic_DNA"/>
</dbReference>
<sequence length="153" mass="16805">MRIVGLTDGIVSGKSIVSNLFKSHGVPMPTLSVVCRDIENLNITANCRLIQCNCAMRFAELKNLDIAHNYSMTGEEDARNMVNAQVALDVKRSKVDIVINDTGSLTNLNQQFQKVWVEVSGPLTWVEFGAMVILAFVASDVIVLCLKHLAITL</sequence>